<dbReference type="PANTHER" id="PTHR35908">
    <property type="entry name" value="HYPOTHETICAL FUSION PROTEIN"/>
    <property type="match status" value="1"/>
</dbReference>
<name>A0AAW3ZGG1_9GAMM</name>
<organism evidence="2 3">
    <name type="scientific">Pseudomarimonas arenosa</name>
    <dbReference type="NCBI Taxonomy" id="2774145"/>
    <lineage>
        <taxon>Bacteria</taxon>
        <taxon>Pseudomonadati</taxon>
        <taxon>Pseudomonadota</taxon>
        <taxon>Gammaproteobacteria</taxon>
        <taxon>Lysobacterales</taxon>
        <taxon>Lysobacteraceae</taxon>
        <taxon>Pseudomarimonas</taxon>
    </lineage>
</organism>
<dbReference type="Pfam" id="PF18029">
    <property type="entry name" value="Glyoxalase_6"/>
    <property type="match status" value="1"/>
</dbReference>
<comment type="caution">
    <text evidence="2">The sequence shown here is derived from an EMBL/GenBank/DDBJ whole genome shotgun (WGS) entry which is preliminary data.</text>
</comment>
<dbReference type="CDD" id="cd06587">
    <property type="entry name" value="VOC"/>
    <property type="match status" value="1"/>
</dbReference>
<dbReference type="Proteomes" id="UP000613768">
    <property type="component" value="Unassembled WGS sequence"/>
</dbReference>
<evidence type="ECO:0000259" key="1">
    <source>
        <dbReference type="PROSITE" id="PS51819"/>
    </source>
</evidence>
<dbReference type="EMBL" id="JACYTR010000005">
    <property type="protein sequence ID" value="MBD8524933.1"/>
    <property type="molecule type" value="Genomic_DNA"/>
</dbReference>
<dbReference type="PANTHER" id="PTHR35908:SF1">
    <property type="entry name" value="CONSERVED PROTEIN"/>
    <property type="match status" value="1"/>
</dbReference>
<dbReference type="RefSeq" id="WP_192028280.1">
    <property type="nucleotide sequence ID" value="NZ_JACYTR010000005.1"/>
</dbReference>
<reference evidence="2 3" key="1">
    <citation type="submission" date="2020-09" db="EMBL/GenBank/DDBJ databases">
        <title>Pseudoxanthomonas sp. CAU 1598 isolated from sand of Yaerae Beach.</title>
        <authorList>
            <person name="Kim W."/>
        </authorList>
    </citation>
    <scope>NUCLEOTIDE SEQUENCE [LARGE SCALE GENOMIC DNA]</scope>
    <source>
        <strain evidence="2 3">CAU 1598</strain>
    </source>
</reference>
<feature type="domain" description="VOC" evidence="1">
    <location>
        <begin position="6"/>
        <end position="128"/>
    </location>
</feature>
<dbReference type="InterPro" id="IPR041581">
    <property type="entry name" value="Glyoxalase_6"/>
</dbReference>
<accession>A0AAW3ZGG1</accession>
<dbReference type="Gene3D" id="3.10.180.10">
    <property type="entry name" value="2,3-Dihydroxybiphenyl 1,2-Dioxygenase, domain 1"/>
    <property type="match status" value="1"/>
</dbReference>
<dbReference type="AlphaFoldDB" id="A0AAW3ZGG1"/>
<proteinExistence type="predicted"/>
<protein>
    <submittedName>
        <fullName evidence="2">VOC family protein</fullName>
    </submittedName>
</protein>
<evidence type="ECO:0000313" key="3">
    <source>
        <dbReference type="Proteomes" id="UP000613768"/>
    </source>
</evidence>
<evidence type="ECO:0000313" key="2">
    <source>
        <dbReference type="EMBL" id="MBD8524933.1"/>
    </source>
</evidence>
<keyword evidence="3" id="KW-1185">Reference proteome</keyword>
<gene>
    <name evidence="2" type="ORF">IFO71_04175</name>
</gene>
<dbReference type="InterPro" id="IPR029068">
    <property type="entry name" value="Glyas_Bleomycin-R_OHBP_Dase"/>
</dbReference>
<dbReference type="PROSITE" id="PS51819">
    <property type="entry name" value="VOC"/>
    <property type="match status" value="1"/>
</dbReference>
<dbReference type="InterPro" id="IPR037523">
    <property type="entry name" value="VOC_core"/>
</dbReference>
<sequence length="128" mass="14252">MTHRSRLAGFIIDCQTDNLGAAADFWSQALGLAIVDPDEGGEDRYARLDKGPGELHIEVQKVDHASRVHLDIETDDIEAEVKRLVKLGAVQISRPRGGRWVVMQAPTGQRFCVVRMKGEPPGLNHWQE</sequence>
<dbReference type="SUPFAM" id="SSF54593">
    <property type="entry name" value="Glyoxalase/Bleomycin resistance protein/Dihydroxybiphenyl dioxygenase"/>
    <property type="match status" value="1"/>
</dbReference>